<evidence type="ECO:0000313" key="2">
    <source>
        <dbReference type="Proteomes" id="UP001177021"/>
    </source>
</evidence>
<proteinExistence type="predicted"/>
<sequence length="90" mass="10098">MGSGGEEELAEQGLYDCKIRLGFCFEHLFCAGGFWACLANLLLCLRHFIFFGLHLSATKATDYKRIAASYANIDTDLMDLDEVIFDDFGM</sequence>
<reference evidence="1" key="1">
    <citation type="submission" date="2023-10" db="EMBL/GenBank/DDBJ databases">
        <authorList>
            <person name="Rodriguez Cubillos JULIANA M."/>
            <person name="De Vega J."/>
        </authorList>
    </citation>
    <scope>NUCLEOTIDE SEQUENCE</scope>
</reference>
<organism evidence="1 2">
    <name type="scientific">Trifolium pratense</name>
    <name type="common">Red clover</name>
    <dbReference type="NCBI Taxonomy" id="57577"/>
    <lineage>
        <taxon>Eukaryota</taxon>
        <taxon>Viridiplantae</taxon>
        <taxon>Streptophyta</taxon>
        <taxon>Embryophyta</taxon>
        <taxon>Tracheophyta</taxon>
        <taxon>Spermatophyta</taxon>
        <taxon>Magnoliopsida</taxon>
        <taxon>eudicotyledons</taxon>
        <taxon>Gunneridae</taxon>
        <taxon>Pentapetalae</taxon>
        <taxon>rosids</taxon>
        <taxon>fabids</taxon>
        <taxon>Fabales</taxon>
        <taxon>Fabaceae</taxon>
        <taxon>Papilionoideae</taxon>
        <taxon>50 kb inversion clade</taxon>
        <taxon>NPAAA clade</taxon>
        <taxon>Hologalegina</taxon>
        <taxon>IRL clade</taxon>
        <taxon>Trifolieae</taxon>
        <taxon>Trifolium</taxon>
    </lineage>
</organism>
<protein>
    <submittedName>
        <fullName evidence="1">Uncharacterized protein</fullName>
    </submittedName>
</protein>
<dbReference type="EMBL" id="CASHSV030000160">
    <property type="protein sequence ID" value="CAJ2651691.1"/>
    <property type="molecule type" value="Genomic_DNA"/>
</dbReference>
<dbReference type="Proteomes" id="UP001177021">
    <property type="component" value="Unassembled WGS sequence"/>
</dbReference>
<name>A0ACB0K600_TRIPR</name>
<accession>A0ACB0K600</accession>
<evidence type="ECO:0000313" key="1">
    <source>
        <dbReference type="EMBL" id="CAJ2651691.1"/>
    </source>
</evidence>
<keyword evidence="2" id="KW-1185">Reference proteome</keyword>
<comment type="caution">
    <text evidence="1">The sequence shown here is derived from an EMBL/GenBank/DDBJ whole genome shotgun (WGS) entry which is preliminary data.</text>
</comment>
<gene>
    <name evidence="1" type="ORF">MILVUS5_LOCUS19289</name>
</gene>